<sequence>MKKDEVKERGFMEQIEREISVMQLVRHPNIVELKQVMATKTKIFCVMEYVKGGELFAKTPSLKEAPVEGNWRHRTSKRKGKLAVTAEVALVLTVVELSKSAGDSVEYRESCEEDVRPALKDSLELAR</sequence>
<evidence type="ECO:0000313" key="8">
    <source>
        <dbReference type="Proteomes" id="UP001064489"/>
    </source>
</evidence>
<organism evidence="7 8">
    <name type="scientific">Acer negundo</name>
    <name type="common">Box elder</name>
    <dbReference type="NCBI Taxonomy" id="4023"/>
    <lineage>
        <taxon>Eukaryota</taxon>
        <taxon>Viridiplantae</taxon>
        <taxon>Streptophyta</taxon>
        <taxon>Embryophyta</taxon>
        <taxon>Tracheophyta</taxon>
        <taxon>Spermatophyta</taxon>
        <taxon>Magnoliopsida</taxon>
        <taxon>eudicotyledons</taxon>
        <taxon>Gunneridae</taxon>
        <taxon>Pentapetalae</taxon>
        <taxon>rosids</taxon>
        <taxon>malvids</taxon>
        <taxon>Sapindales</taxon>
        <taxon>Sapindaceae</taxon>
        <taxon>Hippocastanoideae</taxon>
        <taxon>Acereae</taxon>
        <taxon>Acer</taxon>
    </lineage>
</organism>
<evidence type="ECO:0000256" key="2">
    <source>
        <dbReference type="ARBA" id="ARBA00022679"/>
    </source>
</evidence>
<reference evidence="7 8" key="1">
    <citation type="journal article" date="2022" name="Plant J.">
        <title>Strategies of tolerance reflected in two North American maple genomes.</title>
        <authorList>
            <person name="McEvoy S.L."/>
            <person name="Sezen U.U."/>
            <person name="Trouern-Trend A."/>
            <person name="McMahon S.M."/>
            <person name="Schaberg P.G."/>
            <person name="Yang J."/>
            <person name="Wegrzyn J.L."/>
            <person name="Swenson N.G."/>
        </authorList>
    </citation>
    <scope>NUCLEOTIDE SEQUENCE [LARGE SCALE GENOMIC DNA]</scope>
    <source>
        <strain evidence="7">91603</strain>
    </source>
</reference>
<dbReference type="SUPFAM" id="SSF56112">
    <property type="entry name" value="Protein kinase-like (PK-like)"/>
    <property type="match status" value="1"/>
</dbReference>
<keyword evidence="1" id="KW-0723">Serine/threonine-protein kinase</keyword>
<keyword evidence="8" id="KW-1185">Reference proteome</keyword>
<evidence type="ECO:0000259" key="6">
    <source>
        <dbReference type="PROSITE" id="PS50011"/>
    </source>
</evidence>
<dbReference type="Proteomes" id="UP001064489">
    <property type="component" value="Chromosome 13"/>
</dbReference>
<name>A0AAD5JFP0_ACENE</name>
<protein>
    <recommendedName>
        <fullName evidence="6">Protein kinase domain-containing protein</fullName>
    </recommendedName>
</protein>
<feature type="domain" description="Protein kinase" evidence="6">
    <location>
        <begin position="1"/>
        <end position="127"/>
    </location>
</feature>
<keyword evidence="3" id="KW-0547">Nucleotide-binding</keyword>
<dbReference type="InterPro" id="IPR000719">
    <property type="entry name" value="Prot_kinase_dom"/>
</dbReference>
<dbReference type="Pfam" id="PF00069">
    <property type="entry name" value="Pkinase"/>
    <property type="match status" value="1"/>
</dbReference>
<evidence type="ECO:0000256" key="5">
    <source>
        <dbReference type="ARBA" id="ARBA00022840"/>
    </source>
</evidence>
<dbReference type="GO" id="GO:0005524">
    <property type="term" value="F:ATP binding"/>
    <property type="evidence" value="ECO:0007669"/>
    <property type="project" value="UniProtKB-KW"/>
</dbReference>
<comment type="caution">
    <text evidence="7">The sequence shown here is derived from an EMBL/GenBank/DDBJ whole genome shotgun (WGS) entry which is preliminary data.</text>
</comment>
<dbReference type="Gene3D" id="3.30.310.80">
    <property type="entry name" value="Kinase associated domain 1, KA1"/>
    <property type="match status" value="1"/>
</dbReference>
<dbReference type="InterPro" id="IPR011009">
    <property type="entry name" value="Kinase-like_dom_sf"/>
</dbReference>
<evidence type="ECO:0000256" key="3">
    <source>
        <dbReference type="ARBA" id="ARBA00022741"/>
    </source>
</evidence>
<evidence type="ECO:0000256" key="1">
    <source>
        <dbReference type="ARBA" id="ARBA00022527"/>
    </source>
</evidence>
<evidence type="ECO:0000256" key="4">
    <source>
        <dbReference type="ARBA" id="ARBA00022777"/>
    </source>
</evidence>
<dbReference type="EMBL" id="JAJSOW010000002">
    <property type="protein sequence ID" value="KAI9198236.1"/>
    <property type="molecule type" value="Genomic_DNA"/>
</dbReference>
<evidence type="ECO:0000313" key="7">
    <source>
        <dbReference type="EMBL" id="KAI9198236.1"/>
    </source>
</evidence>
<dbReference type="PANTHER" id="PTHR43895">
    <property type="entry name" value="CALCIUM/CALMODULIN-DEPENDENT PROTEIN KINASE KINASE-RELATED"/>
    <property type="match status" value="1"/>
</dbReference>
<dbReference type="AlphaFoldDB" id="A0AAD5JFP0"/>
<keyword evidence="2" id="KW-0808">Transferase</keyword>
<keyword evidence="4" id="KW-0418">Kinase</keyword>
<dbReference type="PROSITE" id="PS50011">
    <property type="entry name" value="PROTEIN_KINASE_DOM"/>
    <property type="match status" value="1"/>
</dbReference>
<dbReference type="PANTHER" id="PTHR43895:SF162">
    <property type="entry name" value="CBL-INTERACTING SERINE_THREONINE-PROTEIN KINASE 25"/>
    <property type="match status" value="1"/>
</dbReference>
<proteinExistence type="predicted"/>
<accession>A0AAD5JFP0</accession>
<gene>
    <name evidence="7" type="ORF">LWI28_012273</name>
</gene>
<dbReference type="GO" id="GO:0007165">
    <property type="term" value="P:signal transduction"/>
    <property type="evidence" value="ECO:0007669"/>
    <property type="project" value="TreeGrafter"/>
</dbReference>
<keyword evidence="5" id="KW-0067">ATP-binding</keyword>
<dbReference type="Gene3D" id="3.30.200.20">
    <property type="entry name" value="Phosphorylase Kinase, domain 1"/>
    <property type="match status" value="1"/>
</dbReference>
<dbReference type="GO" id="GO:0004674">
    <property type="term" value="F:protein serine/threonine kinase activity"/>
    <property type="evidence" value="ECO:0007669"/>
    <property type="project" value="UniProtKB-KW"/>
</dbReference>